<dbReference type="PROSITE" id="PS00968">
    <property type="entry name" value="ANTENNA_COMP_ALPHA"/>
    <property type="match status" value="1"/>
</dbReference>
<evidence type="ECO:0000256" key="13">
    <source>
        <dbReference type="ARBA" id="ARBA00023243"/>
    </source>
</evidence>
<evidence type="ECO:0000256" key="4">
    <source>
        <dbReference type="ARBA" id="ARBA00022494"/>
    </source>
</evidence>
<evidence type="ECO:0000256" key="6">
    <source>
        <dbReference type="ARBA" id="ARBA00022692"/>
    </source>
</evidence>
<protein>
    <submittedName>
        <fullName evidence="15">Antenna complex, alpha/beta subunit</fullName>
    </submittedName>
</protein>
<keyword evidence="10" id="KW-1133">Transmembrane helix</keyword>
<dbReference type="InterPro" id="IPR000066">
    <property type="entry name" value="Antenna_a/b"/>
</dbReference>
<dbReference type="NCBIfam" id="NF040861">
    <property type="entry name" value="pufA_517_ASD"/>
    <property type="match status" value="1"/>
</dbReference>
<evidence type="ECO:0000259" key="14">
    <source>
        <dbReference type="Pfam" id="PF00556"/>
    </source>
</evidence>
<dbReference type="GO" id="GO:0030077">
    <property type="term" value="C:plasma membrane light-harvesting complex"/>
    <property type="evidence" value="ECO:0007669"/>
    <property type="project" value="InterPro"/>
</dbReference>
<dbReference type="InterPro" id="IPR018332">
    <property type="entry name" value="Antenna_alpha"/>
</dbReference>
<keyword evidence="6" id="KW-0812">Transmembrane</keyword>
<evidence type="ECO:0000313" key="15">
    <source>
        <dbReference type="EMBL" id="OCW58491.1"/>
    </source>
</evidence>
<evidence type="ECO:0000256" key="7">
    <source>
        <dbReference type="ARBA" id="ARBA00022723"/>
    </source>
</evidence>
<evidence type="ECO:0000313" key="16">
    <source>
        <dbReference type="Proteomes" id="UP000094795"/>
    </source>
</evidence>
<sequence>MWRIWMIFDPRKTLVVQGVFLFALAVMIHLVLLSTTRFNWLEGAPVVTGALDPSTGILGLIPSMIG</sequence>
<gene>
    <name evidence="15" type="ORF">AWJ14_18530</name>
</gene>
<organism evidence="15 16">
    <name type="scientific">Hoeflea olei</name>
    <dbReference type="NCBI Taxonomy" id="1480615"/>
    <lineage>
        <taxon>Bacteria</taxon>
        <taxon>Pseudomonadati</taxon>
        <taxon>Pseudomonadota</taxon>
        <taxon>Alphaproteobacteria</taxon>
        <taxon>Hyphomicrobiales</taxon>
        <taxon>Rhizobiaceae</taxon>
        <taxon>Hoeflea</taxon>
    </lineage>
</organism>
<comment type="subcellular location">
    <subcellularLocation>
        <location evidence="2">Cell inner membrane</location>
        <topology evidence="2">Single-pass type II membrane protein</topology>
    </subcellularLocation>
</comment>
<dbReference type="InterPro" id="IPR035889">
    <property type="entry name" value="Light-harvesting_complex"/>
</dbReference>
<keyword evidence="12" id="KW-0472">Membrane</keyword>
<keyword evidence="3" id="KW-1003">Cell membrane</keyword>
<accession>A0A1C1YY97</accession>
<keyword evidence="11" id="KW-0157">Chromophore</keyword>
<evidence type="ECO:0000256" key="10">
    <source>
        <dbReference type="ARBA" id="ARBA00022989"/>
    </source>
</evidence>
<proteinExistence type="predicted"/>
<keyword evidence="13" id="KW-0437">Light-harvesting polypeptide</keyword>
<keyword evidence="7" id="KW-0479">Metal-binding</keyword>
<reference evidence="15 16" key="1">
    <citation type="submission" date="2015-12" db="EMBL/GenBank/DDBJ databases">
        <authorList>
            <person name="Shamseldin A."/>
            <person name="Moawad H."/>
            <person name="Abd El-Rahim W.M."/>
            <person name="Sadowsky M.J."/>
        </authorList>
    </citation>
    <scope>NUCLEOTIDE SEQUENCE [LARGE SCALE GENOMIC DNA]</scope>
    <source>
        <strain evidence="15 16">JC234</strain>
    </source>
</reference>
<dbReference type="RefSeq" id="WP_066176473.1">
    <property type="nucleotide sequence ID" value="NZ_LQZT01000006.1"/>
</dbReference>
<evidence type="ECO:0000256" key="8">
    <source>
        <dbReference type="ARBA" id="ARBA00022842"/>
    </source>
</evidence>
<evidence type="ECO:0000256" key="5">
    <source>
        <dbReference type="ARBA" id="ARBA00022549"/>
    </source>
</evidence>
<evidence type="ECO:0000256" key="9">
    <source>
        <dbReference type="ARBA" id="ARBA00022956"/>
    </source>
</evidence>
<name>A0A1C1YY97_9HYPH</name>
<dbReference type="Gene3D" id="4.10.220.20">
    <property type="entry name" value="Light-harvesting complex"/>
    <property type="match status" value="1"/>
</dbReference>
<keyword evidence="8" id="KW-0460">Magnesium</keyword>
<dbReference type="OrthoDB" id="8564165at2"/>
<dbReference type="GO" id="GO:0005886">
    <property type="term" value="C:plasma membrane"/>
    <property type="evidence" value="ECO:0007669"/>
    <property type="project" value="UniProtKB-SubCell"/>
</dbReference>
<dbReference type="Proteomes" id="UP000094795">
    <property type="component" value="Unassembled WGS sequence"/>
</dbReference>
<keyword evidence="16" id="KW-1185">Reference proteome</keyword>
<dbReference type="GO" id="GO:0042314">
    <property type="term" value="F:bacteriochlorophyll binding"/>
    <property type="evidence" value="ECO:0007669"/>
    <property type="project" value="UniProtKB-KW"/>
</dbReference>
<dbReference type="PRINTS" id="PR00673">
    <property type="entry name" value="LIGHTHARVSTA"/>
</dbReference>
<dbReference type="Pfam" id="PF00556">
    <property type="entry name" value="LHC"/>
    <property type="match status" value="1"/>
</dbReference>
<evidence type="ECO:0000256" key="2">
    <source>
        <dbReference type="ARBA" id="ARBA00004249"/>
    </source>
</evidence>
<dbReference type="GO" id="GO:0019866">
    <property type="term" value="C:organelle inner membrane"/>
    <property type="evidence" value="ECO:0007669"/>
    <property type="project" value="InterPro"/>
</dbReference>
<keyword evidence="9" id="KW-0076">Bacteriochlorophyll</keyword>
<dbReference type="GO" id="GO:0019684">
    <property type="term" value="P:photosynthesis, light reaction"/>
    <property type="evidence" value="ECO:0007669"/>
    <property type="project" value="InterPro"/>
</dbReference>
<evidence type="ECO:0000256" key="1">
    <source>
        <dbReference type="ARBA" id="ARBA00002455"/>
    </source>
</evidence>
<comment type="caution">
    <text evidence="15">The sequence shown here is derived from an EMBL/GenBank/DDBJ whole genome shotgun (WGS) entry which is preliminary data.</text>
</comment>
<comment type="function">
    <text evidence="1">Antenna complexes are light-harvesting systems, which transfer the excitation energy to the reaction centers.</text>
</comment>
<dbReference type="InterPro" id="IPR002361">
    <property type="entry name" value="Antenna_alpha_CS"/>
</dbReference>
<dbReference type="SUPFAM" id="SSF56918">
    <property type="entry name" value="Light-harvesting complex subunits"/>
    <property type="match status" value="1"/>
</dbReference>
<keyword evidence="4" id="KW-0148">Chlorophyll</keyword>
<keyword evidence="5" id="KW-0042">Antenna complex</keyword>
<feature type="domain" description="Antenna complex alpha/beta subunit" evidence="14">
    <location>
        <begin position="1"/>
        <end position="41"/>
    </location>
</feature>
<dbReference type="GO" id="GO:0046872">
    <property type="term" value="F:metal ion binding"/>
    <property type="evidence" value="ECO:0007669"/>
    <property type="project" value="UniProtKB-KW"/>
</dbReference>
<evidence type="ECO:0000256" key="3">
    <source>
        <dbReference type="ARBA" id="ARBA00022475"/>
    </source>
</evidence>
<dbReference type="EMBL" id="LQZT01000006">
    <property type="protein sequence ID" value="OCW58491.1"/>
    <property type="molecule type" value="Genomic_DNA"/>
</dbReference>
<dbReference type="AlphaFoldDB" id="A0A1C1YY97"/>
<evidence type="ECO:0000256" key="12">
    <source>
        <dbReference type="ARBA" id="ARBA00023136"/>
    </source>
</evidence>
<dbReference type="STRING" id="1480615.AWJ14_18530"/>
<evidence type="ECO:0000256" key="11">
    <source>
        <dbReference type="ARBA" id="ARBA00022991"/>
    </source>
</evidence>